<dbReference type="GO" id="GO:0004190">
    <property type="term" value="F:aspartic-type endopeptidase activity"/>
    <property type="evidence" value="ECO:0007669"/>
    <property type="project" value="InterPro"/>
</dbReference>
<dbReference type="InterPro" id="IPR008042">
    <property type="entry name" value="Retrotrans_Pao"/>
</dbReference>
<dbReference type="EMBL" id="CACRXK020020963">
    <property type="protein sequence ID" value="CAB4035343.1"/>
    <property type="molecule type" value="Genomic_DNA"/>
</dbReference>
<evidence type="ECO:0000256" key="1">
    <source>
        <dbReference type="SAM" id="MobiDB-lite"/>
    </source>
</evidence>
<dbReference type="Pfam" id="PF05585">
    <property type="entry name" value="DUF1758"/>
    <property type="match status" value="1"/>
</dbReference>
<dbReference type="PROSITE" id="PS00141">
    <property type="entry name" value="ASP_PROTEASE"/>
    <property type="match status" value="1"/>
</dbReference>
<comment type="caution">
    <text evidence="3">The sequence shown here is derived from an EMBL/GenBank/DDBJ whole genome shotgun (WGS) entry which is preliminary data.</text>
</comment>
<feature type="compositionally biased region" description="Basic and acidic residues" evidence="1">
    <location>
        <begin position="460"/>
        <end position="483"/>
    </location>
</feature>
<dbReference type="InterPro" id="IPR008737">
    <property type="entry name" value="DUF1758"/>
</dbReference>
<dbReference type="Gene3D" id="2.40.70.10">
    <property type="entry name" value="Acid Proteases"/>
    <property type="match status" value="1"/>
</dbReference>
<reference evidence="3" key="1">
    <citation type="submission" date="2020-04" db="EMBL/GenBank/DDBJ databases">
        <authorList>
            <person name="Alioto T."/>
            <person name="Alioto T."/>
            <person name="Gomez Garrido J."/>
        </authorList>
    </citation>
    <scope>NUCLEOTIDE SEQUENCE</scope>
    <source>
        <strain evidence="3">A484AB</strain>
    </source>
</reference>
<evidence type="ECO:0000259" key="2">
    <source>
        <dbReference type="Pfam" id="PF05585"/>
    </source>
</evidence>
<proteinExistence type="predicted"/>
<protein>
    <submittedName>
        <fullName evidence="3">G2 M phase-specific E3 ubiquitin- ligase</fullName>
    </submittedName>
</protein>
<dbReference type="OrthoDB" id="6430669at2759"/>
<organism evidence="3 4">
    <name type="scientific">Paramuricea clavata</name>
    <name type="common">Red gorgonian</name>
    <name type="synonym">Violescent sea-whip</name>
    <dbReference type="NCBI Taxonomy" id="317549"/>
    <lineage>
        <taxon>Eukaryota</taxon>
        <taxon>Metazoa</taxon>
        <taxon>Cnidaria</taxon>
        <taxon>Anthozoa</taxon>
        <taxon>Octocorallia</taxon>
        <taxon>Malacalcyonacea</taxon>
        <taxon>Plexauridae</taxon>
        <taxon>Paramuricea</taxon>
    </lineage>
</organism>
<gene>
    <name evidence="3" type="ORF">PACLA_8A062369</name>
</gene>
<dbReference type="GO" id="GO:0016874">
    <property type="term" value="F:ligase activity"/>
    <property type="evidence" value="ECO:0007669"/>
    <property type="project" value="UniProtKB-KW"/>
</dbReference>
<dbReference type="Proteomes" id="UP001152795">
    <property type="component" value="Unassembled WGS sequence"/>
</dbReference>
<evidence type="ECO:0000313" key="4">
    <source>
        <dbReference type="Proteomes" id="UP001152795"/>
    </source>
</evidence>
<dbReference type="AlphaFoldDB" id="A0A6S7L8R8"/>
<name>A0A6S7L8R8_PARCT</name>
<dbReference type="GO" id="GO:0006508">
    <property type="term" value="P:proteolysis"/>
    <property type="evidence" value="ECO:0007669"/>
    <property type="project" value="InterPro"/>
</dbReference>
<dbReference type="InterPro" id="IPR021109">
    <property type="entry name" value="Peptidase_aspartic_dom_sf"/>
</dbReference>
<keyword evidence="3" id="KW-0436">Ligase</keyword>
<dbReference type="Pfam" id="PF05380">
    <property type="entry name" value="Peptidase_A17"/>
    <property type="match status" value="1"/>
</dbReference>
<evidence type="ECO:0000313" key="3">
    <source>
        <dbReference type="EMBL" id="CAB4035343.1"/>
    </source>
</evidence>
<feature type="domain" description="DUF1758" evidence="2">
    <location>
        <begin position="57"/>
        <end position="209"/>
    </location>
</feature>
<keyword evidence="4" id="KW-1185">Reference proteome</keyword>
<sequence>MFFVPQTKSYCSGLRIKGHERHRKHERDQKFNHACLQDSVLLQTAKAKVGVGNKKLTTEVRVIFDSGSQRSYLTQRVRNKLQLPTGSTESLRIKTFGECETELTASCETVNLAVGDITGRTRTQVEAFVVPVICAPLGNQEIDRAQVEYKHLSDLNLADNNEGDGVAEIDLLIGADQIGKFFTGKIRRGENANSPIASETILGWVLSGPMPSRKKTTLSSVNFVSTHVLRVAAELPSVENEKQPEELLHPGNFNLRKWATNSPVLMAQIQNDEEVLKSLTTEHLNNTGESSYAKESIGSLEEIETPKEHKVLGMNWDTDSDTFVLKLTKVVQFARNLEPSKRNVLKIAAKLFDPLGLLSPVTVLLRMLLQELCAAKYEWDAVISESNQKVLEKWIDDLETVSSIVVPRYYFLAEERNPESVTLHGFGDASQKACCAVIYICMETDSGRTTNLVASKKIKEERKNEDSKESKQDADIQNEEKPTRQRRIAAINADLKRQSMIDQL</sequence>
<dbReference type="PANTHER" id="PTHR47331">
    <property type="entry name" value="PHD-TYPE DOMAIN-CONTAINING PROTEIN"/>
    <property type="match status" value="1"/>
</dbReference>
<feature type="region of interest" description="Disordered" evidence="1">
    <location>
        <begin position="460"/>
        <end position="492"/>
    </location>
</feature>
<dbReference type="InterPro" id="IPR001969">
    <property type="entry name" value="Aspartic_peptidase_AS"/>
</dbReference>
<accession>A0A6S7L8R8</accession>